<feature type="transmembrane region" description="Helical" evidence="13">
    <location>
        <begin position="136"/>
        <end position="160"/>
    </location>
</feature>
<sequence>MAKTIDMTKGSPAKLLVQFAVPILIGNLFQQLYTLADRVIVGQFVGADAFSAFGSTNALSMMFMSMCMGTAIGTGVVVSQYFGAKDEKNTAAAIANGAYVNLTVAVIMTMIALLTAEPILMLLNTPEVLMKDAVDYMKVFMGGLIAVAAYYTPFSVLRALGDSKTPLIFLTFCSVLNIVLDLIFVVPLGMGVTGAAAATVLSQGVAAVSCMVYAFQKVPQFRAAVRYGRPDSRLLRQTLKVGIPAGFQYSLMYISSIVLQRVVNGFGSSAIGAFTATTQMETLVQQIYAALGSAMVTYTGQNIGAGQTSRVKKGMRSAVRISAAASVLLLAVFWIGGRLFMGIFVPDTDITSLAYSGIRITSLFFMALGVVQVIRFLLNGAGDSIYALINGMVEIIARIGFAVLLTAIPFIGRWGIWLTTGLTWLVTAGFAFWRYKGGAWMTKSLVQAKEESNG</sequence>
<comment type="subcellular location">
    <subcellularLocation>
        <location evidence="2">Cell membrane</location>
        <topology evidence="2">Multi-pass membrane protein</topology>
    </subcellularLocation>
</comment>
<proteinExistence type="inferred from homology"/>
<accession>A0A9D2PNX3</accession>
<dbReference type="InterPro" id="IPR002528">
    <property type="entry name" value="MATE_fam"/>
</dbReference>
<feature type="transmembrane region" description="Helical" evidence="13">
    <location>
        <begin position="60"/>
        <end position="82"/>
    </location>
</feature>
<evidence type="ECO:0000256" key="11">
    <source>
        <dbReference type="ARBA" id="ARBA00023136"/>
    </source>
</evidence>
<dbReference type="AlphaFoldDB" id="A0A9D2PNX3"/>
<comment type="similarity">
    <text evidence="3">Belongs to the multi antimicrobial extrusion (MATE) (TC 2.A.66.1) family.</text>
</comment>
<dbReference type="GO" id="GO:0006811">
    <property type="term" value="P:monoatomic ion transport"/>
    <property type="evidence" value="ECO:0007669"/>
    <property type="project" value="UniProtKB-KW"/>
</dbReference>
<evidence type="ECO:0000256" key="8">
    <source>
        <dbReference type="ARBA" id="ARBA00022692"/>
    </source>
</evidence>
<keyword evidence="5" id="KW-0813">Transport</keyword>
<dbReference type="GO" id="GO:0042910">
    <property type="term" value="F:xenobiotic transmembrane transporter activity"/>
    <property type="evidence" value="ECO:0007669"/>
    <property type="project" value="InterPro"/>
</dbReference>
<keyword evidence="6" id="KW-0050">Antiport</keyword>
<evidence type="ECO:0000313" key="14">
    <source>
        <dbReference type="EMBL" id="HJC64563.1"/>
    </source>
</evidence>
<reference evidence="14" key="2">
    <citation type="submission" date="2021-04" db="EMBL/GenBank/DDBJ databases">
        <authorList>
            <person name="Gilroy R."/>
        </authorList>
    </citation>
    <scope>NUCLEOTIDE SEQUENCE</scope>
    <source>
        <strain evidence="14">ChiBcec2-3848</strain>
    </source>
</reference>
<dbReference type="GO" id="GO:0015297">
    <property type="term" value="F:antiporter activity"/>
    <property type="evidence" value="ECO:0007669"/>
    <property type="project" value="UniProtKB-KW"/>
</dbReference>
<protein>
    <recommendedName>
        <fullName evidence="4">Probable multidrug resistance protein NorM</fullName>
    </recommendedName>
    <alternativeName>
        <fullName evidence="12">Multidrug-efflux transporter</fullName>
    </alternativeName>
</protein>
<evidence type="ECO:0000256" key="12">
    <source>
        <dbReference type="ARBA" id="ARBA00031636"/>
    </source>
</evidence>
<keyword evidence="11 13" id="KW-0472">Membrane</keyword>
<evidence type="ECO:0000256" key="6">
    <source>
        <dbReference type="ARBA" id="ARBA00022449"/>
    </source>
</evidence>
<name>A0A9D2PNX3_9FIRM</name>
<comment type="function">
    <text evidence="1">Multidrug efflux pump.</text>
</comment>
<keyword evidence="8 13" id="KW-0812">Transmembrane</keyword>
<evidence type="ECO:0000256" key="10">
    <source>
        <dbReference type="ARBA" id="ARBA00023065"/>
    </source>
</evidence>
<comment type="caution">
    <text evidence="14">The sequence shown here is derived from an EMBL/GenBank/DDBJ whole genome shotgun (WGS) entry which is preliminary data.</text>
</comment>
<gene>
    <name evidence="14" type="ORF">H9753_13280</name>
</gene>
<feature type="transmembrane region" description="Helical" evidence="13">
    <location>
        <begin position="94"/>
        <end position="116"/>
    </location>
</feature>
<dbReference type="InterPro" id="IPR048279">
    <property type="entry name" value="MdtK-like"/>
</dbReference>
<dbReference type="CDD" id="cd13138">
    <property type="entry name" value="MATE_yoeA_like"/>
    <property type="match status" value="1"/>
</dbReference>
<evidence type="ECO:0000256" key="2">
    <source>
        <dbReference type="ARBA" id="ARBA00004651"/>
    </source>
</evidence>
<feature type="transmembrane region" description="Helical" evidence="13">
    <location>
        <begin position="195"/>
        <end position="215"/>
    </location>
</feature>
<feature type="transmembrane region" description="Helical" evidence="13">
    <location>
        <begin position="414"/>
        <end position="433"/>
    </location>
</feature>
<dbReference type="PANTHER" id="PTHR43298:SF2">
    <property type="entry name" value="FMN_FAD EXPORTER YEEO-RELATED"/>
    <property type="match status" value="1"/>
</dbReference>
<dbReference type="PANTHER" id="PTHR43298">
    <property type="entry name" value="MULTIDRUG RESISTANCE PROTEIN NORM-RELATED"/>
    <property type="match status" value="1"/>
</dbReference>
<reference evidence="14" key="1">
    <citation type="journal article" date="2021" name="PeerJ">
        <title>Extensive microbial diversity within the chicken gut microbiome revealed by metagenomics and culture.</title>
        <authorList>
            <person name="Gilroy R."/>
            <person name="Ravi A."/>
            <person name="Getino M."/>
            <person name="Pursley I."/>
            <person name="Horton D.L."/>
            <person name="Alikhan N.F."/>
            <person name="Baker D."/>
            <person name="Gharbi K."/>
            <person name="Hall N."/>
            <person name="Watson M."/>
            <person name="Adriaenssens E.M."/>
            <person name="Foster-Nyarko E."/>
            <person name="Jarju S."/>
            <person name="Secka A."/>
            <person name="Antonio M."/>
            <person name="Oren A."/>
            <person name="Chaudhuri R.R."/>
            <person name="La Ragione R."/>
            <person name="Hildebrand F."/>
            <person name="Pallen M.J."/>
        </authorList>
    </citation>
    <scope>NUCLEOTIDE SEQUENCE</scope>
    <source>
        <strain evidence="14">ChiBcec2-3848</strain>
    </source>
</reference>
<evidence type="ECO:0000256" key="3">
    <source>
        <dbReference type="ARBA" id="ARBA00010199"/>
    </source>
</evidence>
<dbReference type="Pfam" id="PF01554">
    <property type="entry name" value="MatE"/>
    <property type="match status" value="2"/>
</dbReference>
<feature type="transmembrane region" description="Helical" evidence="13">
    <location>
        <begin position="167"/>
        <end position="189"/>
    </location>
</feature>
<dbReference type="EMBL" id="DWVZ01000184">
    <property type="protein sequence ID" value="HJC64563.1"/>
    <property type="molecule type" value="Genomic_DNA"/>
</dbReference>
<keyword evidence="7" id="KW-1003">Cell membrane</keyword>
<evidence type="ECO:0000313" key="15">
    <source>
        <dbReference type="Proteomes" id="UP000823886"/>
    </source>
</evidence>
<evidence type="ECO:0000256" key="1">
    <source>
        <dbReference type="ARBA" id="ARBA00003408"/>
    </source>
</evidence>
<dbReference type="Proteomes" id="UP000823886">
    <property type="component" value="Unassembled WGS sequence"/>
</dbReference>
<dbReference type="InterPro" id="IPR050222">
    <property type="entry name" value="MATE_MdtK"/>
</dbReference>
<evidence type="ECO:0000256" key="13">
    <source>
        <dbReference type="SAM" id="Phobius"/>
    </source>
</evidence>
<dbReference type="NCBIfam" id="TIGR00797">
    <property type="entry name" value="matE"/>
    <property type="match status" value="1"/>
</dbReference>
<keyword evidence="10" id="KW-0406">Ion transport</keyword>
<evidence type="ECO:0000256" key="4">
    <source>
        <dbReference type="ARBA" id="ARBA00020268"/>
    </source>
</evidence>
<evidence type="ECO:0000256" key="7">
    <source>
        <dbReference type="ARBA" id="ARBA00022475"/>
    </source>
</evidence>
<keyword evidence="9 13" id="KW-1133">Transmembrane helix</keyword>
<feature type="transmembrane region" description="Helical" evidence="13">
    <location>
        <begin position="318"/>
        <end position="337"/>
    </location>
</feature>
<dbReference type="PIRSF" id="PIRSF006603">
    <property type="entry name" value="DinF"/>
    <property type="match status" value="1"/>
</dbReference>
<feature type="transmembrane region" description="Helical" evidence="13">
    <location>
        <begin position="357"/>
        <end position="378"/>
    </location>
</feature>
<organism evidence="14 15">
    <name type="scientific">Candidatus Blautia merdavium</name>
    <dbReference type="NCBI Taxonomy" id="2838494"/>
    <lineage>
        <taxon>Bacteria</taxon>
        <taxon>Bacillati</taxon>
        <taxon>Bacillota</taxon>
        <taxon>Clostridia</taxon>
        <taxon>Lachnospirales</taxon>
        <taxon>Lachnospiraceae</taxon>
        <taxon>Blautia</taxon>
    </lineage>
</organism>
<dbReference type="GO" id="GO:0005886">
    <property type="term" value="C:plasma membrane"/>
    <property type="evidence" value="ECO:0007669"/>
    <property type="project" value="UniProtKB-SubCell"/>
</dbReference>
<feature type="transmembrane region" description="Helical" evidence="13">
    <location>
        <begin position="385"/>
        <end position="408"/>
    </location>
</feature>
<evidence type="ECO:0000256" key="5">
    <source>
        <dbReference type="ARBA" id="ARBA00022448"/>
    </source>
</evidence>
<evidence type="ECO:0000256" key="9">
    <source>
        <dbReference type="ARBA" id="ARBA00022989"/>
    </source>
</evidence>